<dbReference type="SMART" id="SM01383">
    <property type="entry name" value="Ribosomal_L2"/>
    <property type="match status" value="1"/>
</dbReference>
<dbReference type="SUPFAM" id="SSF50104">
    <property type="entry name" value="Translation proteins SH3-like domain"/>
    <property type="match status" value="1"/>
</dbReference>
<gene>
    <name evidence="9" type="ORF">COT12_01350</name>
</gene>
<keyword evidence="2 9" id="KW-0689">Ribosomal protein</keyword>
<evidence type="ECO:0000256" key="4">
    <source>
        <dbReference type="ARBA" id="ARBA00035242"/>
    </source>
</evidence>
<evidence type="ECO:0000259" key="8">
    <source>
        <dbReference type="SMART" id="SM01383"/>
    </source>
</evidence>
<feature type="region of interest" description="Disordered" evidence="6">
    <location>
        <begin position="30"/>
        <end position="50"/>
    </location>
</feature>
<dbReference type="InterPro" id="IPR008991">
    <property type="entry name" value="Translation_prot_SH3-like_sf"/>
</dbReference>
<comment type="caution">
    <text evidence="9">The sequence shown here is derived from an EMBL/GenBank/DDBJ whole genome shotgun (WGS) entry which is preliminary data.</text>
</comment>
<dbReference type="FunFam" id="2.30.30.30:FF:000001">
    <property type="entry name" value="50S ribosomal protein L2"/>
    <property type="match status" value="1"/>
</dbReference>
<feature type="domain" description="Large ribosomal subunit protein uL2 C-terminal" evidence="7">
    <location>
        <begin position="122"/>
        <end position="251"/>
    </location>
</feature>
<dbReference type="EMBL" id="PEXI01000045">
    <property type="protein sequence ID" value="PIU24384.1"/>
    <property type="molecule type" value="Genomic_DNA"/>
</dbReference>
<dbReference type="Gene3D" id="2.40.50.140">
    <property type="entry name" value="Nucleic acid-binding proteins"/>
    <property type="match status" value="1"/>
</dbReference>
<dbReference type="Pfam" id="PF03947">
    <property type="entry name" value="Ribosomal_L2_C"/>
    <property type="match status" value="1"/>
</dbReference>
<evidence type="ECO:0000256" key="1">
    <source>
        <dbReference type="ARBA" id="ARBA00005636"/>
    </source>
</evidence>
<dbReference type="GO" id="GO:0003723">
    <property type="term" value="F:RNA binding"/>
    <property type="evidence" value="ECO:0007669"/>
    <property type="project" value="InterPro"/>
</dbReference>
<dbReference type="GO" id="GO:0002181">
    <property type="term" value="P:cytoplasmic translation"/>
    <property type="evidence" value="ECO:0007669"/>
    <property type="project" value="TreeGrafter"/>
</dbReference>
<dbReference type="Gene3D" id="4.10.950.10">
    <property type="entry name" value="Ribosomal protein L2, domain 3"/>
    <property type="match status" value="1"/>
</dbReference>
<proteinExistence type="inferred from homology"/>
<feature type="region of interest" description="Disordered" evidence="6">
    <location>
        <begin position="219"/>
        <end position="241"/>
    </location>
</feature>
<accession>A0A2M6YCJ8</accession>
<dbReference type="InterPro" id="IPR002171">
    <property type="entry name" value="Ribosomal_uL2"/>
</dbReference>
<dbReference type="Gene3D" id="2.30.30.30">
    <property type="match status" value="1"/>
</dbReference>
<evidence type="ECO:0000313" key="9">
    <source>
        <dbReference type="EMBL" id="PIU24384.1"/>
    </source>
</evidence>
<comment type="similarity">
    <text evidence="1">Belongs to the universal ribosomal protein uL2 family.</text>
</comment>
<dbReference type="Pfam" id="PF00181">
    <property type="entry name" value="Ribosomal_L2_N"/>
    <property type="match status" value="1"/>
</dbReference>
<evidence type="ECO:0000256" key="3">
    <source>
        <dbReference type="ARBA" id="ARBA00023274"/>
    </source>
</evidence>
<dbReference type="SUPFAM" id="SSF50249">
    <property type="entry name" value="Nucleic acid-binding proteins"/>
    <property type="match status" value="1"/>
</dbReference>
<evidence type="ECO:0000259" key="7">
    <source>
        <dbReference type="SMART" id="SM01382"/>
    </source>
</evidence>
<dbReference type="FunFam" id="4.10.950.10:FF:000001">
    <property type="entry name" value="50S ribosomal protein L2"/>
    <property type="match status" value="1"/>
</dbReference>
<dbReference type="PIRSF" id="PIRSF002158">
    <property type="entry name" value="Ribosomal_L2"/>
    <property type="match status" value="1"/>
</dbReference>
<dbReference type="GO" id="GO:0016740">
    <property type="term" value="F:transferase activity"/>
    <property type="evidence" value="ECO:0007669"/>
    <property type="project" value="InterPro"/>
</dbReference>
<dbReference type="GO" id="GO:0003735">
    <property type="term" value="F:structural constituent of ribosome"/>
    <property type="evidence" value="ECO:0007669"/>
    <property type="project" value="InterPro"/>
</dbReference>
<dbReference type="InterPro" id="IPR022666">
    <property type="entry name" value="Ribosomal_uL2_RNA-bd_dom"/>
</dbReference>
<dbReference type="GO" id="GO:0015934">
    <property type="term" value="C:large ribosomal subunit"/>
    <property type="evidence" value="ECO:0007669"/>
    <property type="project" value="InterPro"/>
</dbReference>
<feature type="domain" description="Large ribosomal subunit protein uL2 RNA-binding" evidence="8">
    <location>
        <begin position="42"/>
        <end position="116"/>
    </location>
</feature>
<reference evidence="10" key="1">
    <citation type="submission" date="2017-09" db="EMBL/GenBank/DDBJ databases">
        <title>Depth-based differentiation of microbial function through sediment-hosted aquifers and enrichment of novel symbionts in the deep terrestrial subsurface.</title>
        <authorList>
            <person name="Probst A.J."/>
            <person name="Ladd B."/>
            <person name="Jarett J.K."/>
            <person name="Geller-Mcgrath D.E."/>
            <person name="Sieber C.M.K."/>
            <person name="Emerson J.B."/>
            <person name="Anantharaman K."/>
            <person name="Thomas B.C."/>
            <person name="Malmstrom R."/>
            <person name="Stieglmeier M."/>
            <person name="Klingl A."/>
            <person name="Woyke T."/>
            <person name="Ryan C.M."/>
            <person name="Banfield J.F."/>
        </authorList>
    </citation>
    <scope>NUCLEOTIDE SEQUENCE [LARGE SCALE GENOMIC DNA]</scope>
</reference>
<sequence>MAIKVLKPNINSQRSRSYVDFSDTDKYSEKKSLRKINKKSAGRNNSGKITLAHRGGGSKRFYRIVNFSQLLDSAKIVAIEYDPNRSANIALIEYPNGKFDYILASDKAKVGSSVHCDEKTSVKNGNRMPLKNIPIGTAIYNIEILPNQGGKFCRSAGNSASLLSIDGQIAQIKLPSSEVRRVSSECFASIGSVGNSDHMNISIGCAGRTRHLGIRPTVRGKAKNPCDHPHGGGEGGTSIGLKYPKTPWGLPTLGFRTRNRKKKTQKQIIKRRSK</sequence>
<evidence type="ECO:0000256" key="2">
    <source>
        <dbReference type="ARBA" id="ARBA00022980"/>
    </source>
</evidence>
<evidence type="ECO:0000256" key="5">
    <source>
        <dbReference type="ARBA" id="ARBA00035459"/>
    </source>
</evidence>
<dbReference type="InterPro" id="IPR005880">
    <property type="entry name" value="Ribosomal_uL2_bac/org-type"/>
</dbReference>
<keyword evidence="3" id="KW-0687">Ribonucleoprotein</keyword>
<name>A0A2M6YCJ8_9BACT</name>
<feature type="compositionally biased region" description="Basic residues" evidence="6">
    <location>
        <begin position="32"/>
        <end position="41"/>
    </location>
</feature>
<dbReference type="Proteomes" id="UP000229896">
    <property type="component" value="Unassembled WGS sequence"/>
</dbReference>
<dbReference type="PANTHER" id="PTHR13691:SF5">
    <property type="entry name" value="LARGE RIBOSOMAL SUBUNIT PROTEIN UL2M"/>
    <property type="match status" value="1"/>
</dbReference>
<dbReference type="InterPro" id="IPR014726">
    <property type="entry name" value="Ribosomal_uL2_dom3"/>
</dbReference>
<dbReference type="SMART" id="SM01382">
    <property type="entry name" value="Ribosomal_L2_C"/>
    <property type="match status" value="1"/>
</dbReference>
<organism evidence="9 10">
    <name type="scientific">Candidatus Berkelbacteria bacterium CG08_land_8_20_14_0_20_39_8</name>
    <dbReference type="NCBI Taxonomy" id="1974511"/>
    <lineage>
        <taxon>Bacteria</taxon>
        <taxon>Candidatus Berkelbacteria</taxon>
    </lineage>
</organism>
<evidence type="ECO:0000313" key="10">
    <source>
        <dbReference type="Proteomes" id="UP000229896"/>
    </source>
</evidence>
<dbReference type="AlphaFoldDB" id="A0A2M6YCJ8"/>
<protein>
    <recommendedName>
        <fullName evidence="4">Large ribosomal subunit protein uL2</fullName>
    </recommendedName>
    <alternativeName>
        <fullName evidence="5">50S ribosomal protein L2</fullName>
    </alternativeName>
</protein>
<evidence type="ECO:0000256" key="6">
    <source>
        <dbReference type="SAM" id="MobiDB-lite"/>
    </source>
</evidence>
<dbReference type="InterPro" id="IPR014722">
    <property type="entry name" value="Rib_uL2_dom2"/>
</dbReference>
<dbReference type="NCBIfam" id="TIGR01171">
    <property type="entry name" value="rplB_bact"/>
    <property type="match status" value="1"/>
</dbReference>
<dbReference type="InterPro" id="IPR022669">
    <property type="entry name" value="Ribosomal_uL2_C"/>
</dbReference>
<dbReference type="InterPro" id="IPR012340">
    <property type="entry name" value="NA-bd_OB-fold"/>
</dbReference>
<dbReference type="PANTHER" id="PTHR13691">
    <property type="entry name" value="RIBOSOMAL PROTEIN L2"/>
    <property type="match status" value="1"/>
</dbReference>